<dbReference type="OrthoDB" id="5349193at2"/>
<keyword evidence="4" id="KW-1185">Reference proteome</keyword>
<dbReference type="EMBL" id="NXIG01000013">
    <property type="protein sequence ID" value="RXI29262.1"/>
    <property type="molecule type" value="Genomic_DNA"/>
</dbReference>
<organism evidence="3 5">
    <name type="scientific">Arcobacter ellisii</name>
    <dbReference type="NCBI Taxonomy" id="913109"/>
    <lineage>
        <taxon>Bacteria</taxon>
        <taxon>Pseudomonadati</taxon>
        <taxon>Campylobacterota</taxon>
        <taxon>Epsilonproteobacteria</taxon>
        <taxon>Campylobacterales</taxon>
        <taxon>Arcobacteraceae</taxon>
        <taxon>Arcobacter</taxon>
    </lineage>
</organism>
<proteinExistence type="predicted"/>
<keyword evidence="1" id="KW-0732">Signal</keyword>
<reference evidence="2 4" key="2">
    <citation type="submission" date="2018-08" db="EMBL/GenBank/DDBJ databases">
        <title>Complete genome of the Arcobacter ellisii type strain LMG 26155.</title>
        <authorList>
            <person name="Miller W.G."/>
            <person name="Yee E."/>
            <person name="Bono J.L."/>
        </authorList>
    </citation>
    <scope>NUCLEOTIDE SEQUENCE [LARGE SCALE GENOMIC DNA]</scope>
    <source>
        <strain evidence="2 4">LMG 26155</strain>
    </source>
</reference>
<dbReference type="Proteomes" id="UP000262582">
    <property type="component" value="Chromosome"/>
</dbReference>
<sequence>MKTLLLVTIFLSNILFANYTFSGQNSGQIDMHGGKSESLLNQKNGLSNSNFKEIGISKPIAPVAPEKLIKDEKKEDKKEITK</sequence>
<reference evidence="3 5" key="1">
    <citation type="submission" date="2017-09" db="EMBL/GenBank/DDBJ databases">
        <title>Genomics of the genus Arcobacter.</title>
        <authorList>
            <person name="Perez-Cataluna A."/>
            <person name="Figueras M.J."/>
            <person name="Salas-Masso N."/>
        </authorList>
    </citation>
    <scope>NUCLEOTIDE SEQUENCE [LARGE SCALE GENOMIC DNA]</scope>
    <source>
        <strain evidence="3 5">CECT 7837</strain>
    </source>
</reference>
<dbReference type="AlphaFoldDB" id="A0A347U718"/>
<name>A0A347U718_9BACT</name>
<evidence type="ECO:0000313" key="5">
    <source>
        <dbReference type="Proteomes" id="UP000290588"/>
    </source>
</evidence>
<evidence type="ECO:0000313" key="3">
    <source>
        <dbReference type="EMBL" id="RXI29262.1"/>
    </source>
</evidence>
<dbReference type="Proteomes" id="UP000290588">
    <property type="component" value="Unassembled WGS sequence"/>
</dbReference>
<feature type="signal peptide" evidence="1">
    <location>
        <begin position="1"/>
        <end position="17"/>
    </location>
</feature>
<evidence type="ECO:0000313" key="2">
    <source>
        <dbReference type="EMBL" id="AXX94646.1"/>
    </source>
</evidence>
<dbReference type="RefSeq" id="WP_118916860.1">
    <property type="nucleotide sequence ID" value="NZ_CP032097.1"/>
</dbReference>
<evidence type="ECO:0000313" key="4">
    <source>
        <dbReference type="Proteomes" id="UP000262582"/>
    </source>
</evidence>
<protein>
    <submittedName>
        <fullName evidence="3">Uncharacterized protein</fullName>
    </submittedName>
</protein>
<gene>
    <name evidence="2" type="ORF">AELL_0968</name>
    <name evidence="3" type="ORF">CP962_11860</name>
</gene>
<dbReference type="KEGG" id="aell:AELL_0968"/>
<dbReference type="EMBL" id="CP032097">
    <property type="protein sequence ID" value="AXX94646.1"/>
    <property type="molecule type" value="Genomic_DNA"/>
</dbReference>
<accession>A0A347U718</accession>
<evidence type="ECO:0000256" key="1">
    <source>
        <dbReference type="SAM" id="SignalP"/>
    </source>
</evidence>
<feature type="chain" id="PRO_5044584738" evidence="1">
    <location>
        <begin position="18"/>
        <end position="82"/>
    </location>
</feature>